<dbReference type="InterPro" id="IPR025662">
    <property type="entry name" value="Sigma_54_int_dom_ATP-bd_1"/>
</dbReference>
<sequence>MRLHHLRVQALQAFAAAAEVDFDTLSDAGLFLLHGETGAGKTTLLDAVCFALYGKLPGARGGDARERADLAGADVPTEVVLELTLRGERLRITRSPRQERPKQRGTGTTMVAPTVLLEAIAPDGGARALANRVEEVQHELDRLLGMNRDQFCQVVLLPQGQFARFLHARSDEREELLARLFGTERFEEAERWLADRRRQADEALRGALQTLRDLASRVGQVLDAEPPDGWEDQPPLLAAWADDAQVLADADRAVAEEVCTDAAAARSGADAALQAVRVQLERRVRHARAARELDDFEAGSEARAADAVRLERARSAAAVAPLLRVAATTAETANTADEVAAGACGAVGGCDREPPALRAQAAGARTAAGEAGGLATVERQVAARATALAAAGREQIGLRDRVSGADTWLAAAVARRAEAQAMVEAGRLALARREEHADAAAAAVARVEAATRRDAAQDRREAALRAVVTAKDAEREQVDRWLALREARLEGMAAELAATLDDDVPCPVCGSVEHPEPAAHLVRGRVTAAEEDAAKAVVDAAREASRVAERAVADIDALLAAAVAVAGEASLLDLTVQADWAAAQSAATDQAASGAATADRALGELTAEQAGVEHERRTAAEACAALEARVAELEATQADETTRLRAALDGAETVVGRVHALEARAAAFDAAAAAVEQAAVAREEALNAQARAVAAAVEAGFDGPDDAAGAVLDPRAMTALEAGIRAHHDGLAERRALLGDPELVAAVTAPDPDEPAAMAAARAAAAADAEAGHALERVRGRAEGLRALRRELQRCLESHGPAAEEAATVRAVATLVDGTSSQNRKRMRLRAYVLAARLEEIAAAASVRLERMTDGRYTLVLDDERASHGRRSGLGLRVVDGWSGRDRQPASLSGGETFQASLALALGLADVVAAEAGGARLETLFVDEGFGSLDERALDNALEVLDRLREGGRAVGVVSHVAELRQRITAQVHVIKDREGSRVQQTV</sequence>
<evidence type="ECO:0000256" key="4">
    <source>
        <dbReference type="SAM" id="Coils"/>
    </source>
</evidence>
<feature type="coiled-coil region" evidence="4">
    <location>
        <begin position="616"/>
        <end position="643"/>
    </location>
</feature>
<protein>
    <recommendedName>
        <fullName evidence="3">Nuclease SbcCD subunit C</fullName>
    </recommendedName>
</protein>
<gene>
    <name evidence="6" type="ORF">DSM112329_02237</name>
</gene>
<dbReference type="PROSITE" id="PS00675">
    <property type="entry name" value="SIGMA54_INTERACT_1"/>
    <property type="match status" value="1"/>
</dbReference>
<dbReference type="SUPFAM" id="SSF52540">
    <property type="entry name" value="P-loop containing nucleoside triphosphate hydrolases"/>
    <property type="match status" value="1"/>
</dbReference>
<dbReference type="KEGG" id="parq:DSM112329_02237"/>
<dbReference type="RefSeq" id="WP_354701898.1">
    <property type="nucleotide sequence ID" value="NZ_CP114014.1"/>
</dbReference>
<dbReference type="Pfam" id="PF13476">
    <property type="entry name" value="AAA_23"/>
    <property type="match status" value="1"/>
</dbReference>
<proteinExistence type="inferred from homology"/>
<keyword evidence="4" id="KW-0175">Coiled coil</keyword>
<comment type="subunit">
    <text evidence="2">Heterodimer of SbcC and SbcD.</text>
</comment>
<evidence type="ECO:0000256" key="1">
    <source>
        <dbReference type="ARBA" id="ARBA00006930"/>
    </source>
</evidence>
<dbReference type="InterPro" id="IPR038729">
    <property type="entry name" value="Rad50/SbcC_AAA"/>
</dbReference>
<dbReference type="GO" id="GO:0016887">
    <property type="term" value="F:ATP hydrolysis activity"/>
    <property type="evidence" value="ECO:0007669"/>
    <property type="project" value="InterPro"/>
</dbReference>
<dbReference type="InterPro" id="IPR027417">
    <property type="entry name" value="P-loop_NTPase"/>
</dbReference>
<dbReference type="EMBL" id="CP114014">
    <property type="protein sequence ID" value="XAY05387.1"/>
    <property type="molecule type" value="Genomic_DNA"/>
</dbReference>
<feature type="domain" description="Rad50/SbcC-type AAA" evidence="5">
    <location>
        <begin position="6"/>
        <end position="202"/>
    </location>
</feature>
<dbReference type="GO" id="GO:0006302">
    <property type="term" value="P:double-strand break repair"/>
    <property type="evidence" value="ECO:0007669"/>
    <property type="project" value="InterPro"/>
</dbReference>
<dbReference type="PANTHER" id="PTHR32114:SF2">
    <property type="entry name" value="ABC TRANSPORTER ABCH.3"/>
    <property type="match status" value="1"/>
</dbReference>
<evidence type="ECO:0000259" key="5">
    <source>
        <dbReference type="Pfam" id="PF13476"/>
    </source>
</evidence>
<name>A0AAU7AUM8_9ACTN</name>
<evidence type="ECO:0000313" key="6">
    <source>
        <dbReference type="EMBL" id="XAY05387.1"/>
    </source>
</evidence>
<dbReference type="PANTHER" id="PTHR32114">
    <property type="entry name" value="ABC TRANSPORTER ABCH.3"/>
    <property type="match status" value="1"/>
</dbReference>
<evidence type="ECO:0000256" key="3">
    <source>
        <dbReference type="ARBA" id="ARBA00013368"/>
    </source>
</evidence>
<comment type="similarity">
    <text evidence="1">Belongs to the SMC family. SbcC subfamily.</text>
</comment>
<organism evidence="6">
    <name type="scientific">Paraconexibacter sp. AEG42_29</name>
    <dbReference type="NCBI Taxonomy" id="2997339"/>
    <lineage>
        <taxon>Bacteria</taxon>
        <taxon>Bacillati</taxon>
        <taxon>Actinomycetota</taxon>
        <taxon>Thermoleophilia</taxon>
        <taxon>Solirubrobacterales</taxon>
        <taxon>Paraconexibacteraceae</taxon>
        <taxon>Paraconexibacter</taxon>
    </lineage>
</organism>
<reference evidence="6" key="1">
    <citation type="submission" date="2022-12" db="EMBL/GenBank/DDBJ databases">
        <title>Paraconexibacter alkalitolerans sp. nov. and Baekduia alba sp. nov., isolated from soil and emended description of the genera Paraconexibacter (Chun et al., 2020) and Baekduia (An et al., 2020).</title>
        <authorList>
            <person name="Vieira S."/>
            <person name="Huber K.J."/>
            <person name="Geppert A."/>
            <person name="Wolf J."/>
            <person name="Neumann-Schaal M."/>
            <person name="Muesken M."/>
            <person name="Overmann J."/>
        </authorList>
    </citation>
    <scope>NUCLEOTIDE SEQUENCE</scope>
    <source>
        <strain evidence="6">AEG42_29</strain>
    </source>
</reference>
<dbReference type="Gene3D" id="3.40.50.300">
    <property type="entry name" value="P-loop containing nucleotide triphosphate hydrolases"/>
    <property type="match status" value="2"/>
</dbReference>
<dbReference type="AlphaFoldDB" id="A0AAU7AUM8"/>
<accession>A0AAU7AUM8</accession>
<dbReference type="Pfam" id="PF13558">
    <property type="entry name" value="SbcC_Walker_B"/>
    <property type="match status" value="1"/>
</dbReference>
<evidence type="ECO:0000256" key="2">
    <source>
        <dbReference type="ARBA" id="ARBA00011322"/>
    </source>
</evidence>